<evidence type="ECO:0000256" key="10">
    <source>
        <dbReference type="ARBA" id="ARBA00022909"/>
    </source>
</evidence>
<evidence type="ECO:0000256" key="1">
    <source>
        <dbReference type="ARBA" id="ARBA00000012"/>
    </source>
</evidence>
<evidence type="ECO:0000256" key="7">
    <source>
        <dbReference type="ARBA" id="ARBA00022679"/>
    </source>
</evidence>
<comment type="caution">
    <text evidence="14">The sequence shown here is derived from an EMBL/GenBank/DDBJ whole genome shotgun (WGS) entry which is preliminary data.</text>
</comment>
<keyword evidence="7 12" id="KW-0808">Transferase</keyword>
<dbReference type="PROSITE" id="PS00792">
    <property type="entry name" value="DHPS_1"/>
    <property type="match status" value="1"/>
</dbReference>
<dbReference type="InterPro" id="IPR000489">
    <property type="entry name" value="Pterin-binding_dom"/>
</dbReference>
<evidence type="ECO:0000256" key="12">
    <source>
        <dbReference type="RuleBase" id="RU361205"/>
    </source>
</evidence>
<feature type="domain" description="Pterin-binding" evidence="13">
    <location>
        <begin position="14"/>
        <end position="260"/>
    </location>
</feature>
<dbReference type="Proteomes" id="UP000603234">
    <property type="component" value="Unassembled WGS sequence"/>
</dbReference>
<protein>
    <recommendedName>
        <fullName evidence="6 12">Dihydropteroate synthase</fullName>
        <shortName evidence="12">DHPS</shortName>
        <ecNumber evidence="5 12">2.5.1.15</ecNumber>
    </recommendedName>
    <alternativeName>
        <fullName evidence="11 12">Dihydropteroate pyrophosphorylase</fullName>
    </alternativeName>
</protein>
<evidence type="ECO:0000256" key="4">
    <source>
        <dbReference type="ARBA" id="ARBA00009503"/>
    </source>
</evidence>
<comment type="cofactor">
    <cofactor evidence="2 12">
        <name>Mg(2+)</name>
        <dbReference type="ChEBI" id="CHEBI:18420"/>
    </cofactor>
</comment>
<dbReference type="RefSeq" id="WP_186841343.1">
    <property type="nucleotide sequence ID" value="NZ_WJBC01000003.1"/>
</dbReference>
<dbReference type="Gene3D" id="3.20.20.20">
    <property type="entry name" value="Dihydropteroate synthase-like"/>
    <property type="match status" value="1"/>
</dbReference>
<evidence type="ECO:0000313" key="14">
    <source>
        <dbReference type="EMBL" id="MBC3803431.1"/>
    </source>
</evidence>
<comment type="catalytic activity">
    <reaction evidence="1">
        <text>(7,8-dihydropterin-6-yl)methyl diphosphate + 4-aminobenzoate = 7,8-dihydropteroate + diphosphate</text>
        <dbReference type="Rhea" id="RHEA:19949"/>
        <dbReference type="ChEBI" id="CHEBI:17836"/>
        <dbReference type="ChEBI" id="CHEBI:17839"/>
        <dbReference type="ChEBI" id="CHEBI:33019"/>
        <dbReference type="ChEBI" id="CHEBI:72950"/>
        <dbReference type="EC" id="2.5.1.15"/>
    </reaction>
</comment>
<keyword evidence="10 12" id="KW-0289">Folate biosynthesis</keyword>
<dbReference type="NCBIfam" id="TIGR01496">
    <property type="entry name" value="DHPS"/>
    <property type="match status" value="1"/>
</dbReference>
<evidence type="ECO:0000256" key="6">
    <source>
        <dbReference type="ARBA" id="ARBA00016919"/>
    </source>
</evidence>
<dbReference type="PROSITE" id="PS50972">
    <property type="entry name" value="PTERIN_BINDING"/>
    <property type="match status" value="1"/>
</dbReference>
<comment type="function">
    <text evidence="12">Catalyzes the condensation of para-aminobenzoate (pABA) with 6-hydroxymethyl-7,8-dihydropterin diphosphate (DHPt-PP) to form 7,8-dihydropteroate (H2Pte), the immediate precursor of folate derivatives.</text>
</comment>
<comment type="pathway">
    <text evidence="3 12">Cofactor biosynthesis; tetrahydrofolate biosynthesis; 7,8-dihydrofolate from 2-amino-4-hydroxy-6-hydroxymethyl-7,8-dihydropteridine diphosphate and 4-aminobenzoate: step 1/2.</text>
</comment>
<dbReference type="Pfam" id="PF00809">
    <property type="entry name" value="Pterin_bind"/>
    <property type="match status" value="1"/>
</dbReference>
<dbReference type="EC" id="2.5.1.15" evidence="5 12"/>
<comment type="similarity">
    <text evidence="4 12">Belongs to the DHPS family.</text>
</comment>
<evidence type="ECO:0000313" key="15">
    <source>
        <dbReference type="Proteomes" id="UP000603234"/>
    </source>
</evidence>
<dbReference type="PANTHER" id="PTHR20941:SF1">
    <property type="entry name" value="FOLIC ACID SYNTHESIS PROTEIN FOL1"/>
    <property type="match status" value="1"/>
</dbReference>
<keyword evidence="15" id="KW-1185">Reference proteome</keyword>
<organism evidence="14 15">
    <name type="scientific">Acetobacterium fimetarium</name>
    <dbReference type="NCBI Taxonomy" id="52691"/>
    <lineage>
        <taxon>Bacteria</taxon>
        <taxon>Bacillati</taxon>
        <taxon>Bacillota</taxon>
        <taxon>Clostridia</taxon>
        <taxon>Eubacteriales</taxon>
        <taxon>Eubacteriaceae</taxon>
        <taxon>Acetobacterium</taxon>
    </lineage>
</organism>
<name>A0ABR6WT83_9FIRM</name>
<dbReference type="InterPro" id="IPR011005">
    <property type="entry name" value="Dihydropteroate_synth-like_sf"/>
</dbReference>
<evidence type="ECO:0000259" key="13">
    <source>
        <dbReference type="PROSITE" id="PS50972"/>
    </source>
</evidence>
<dbReference type="InterPro" id="IPR045031">
    <property type="entry name" value="DHP_synth-like"/>
</dbReference>
<keyword evidence="8 12" id="KW-0479">Metal-binding</keyword>
<dbReference type="GO" id="GO:0004156">
    <property type="term" value="F:dihydropteroate synthase activity"/>
    <property type="evidence" value="ECO:0007669"/>
    <property type="project" value="UniProtKB-EC"/>
</dbReference>
<reference evidence="14 15" key="1">
    <citation type="journal article" date="2020" name="mSystems">
        <title>Defining Genomic and Predicted Metabolic Features of the Acetobacterium Genus.</title>
        <authorList>
            <person name="Ross D.E."/>
            <person name="Marshall C.W."/>
            <person name="Gulliver D."/>
            <person name="May H.D."/>
            <person name="Norman R.S."/>
        </authorList>
    </citation>
    <scope>NUCLEOTIDE SEQUENCE [LARGE SCALE GENOMIC DNA]</scope>
    <source>
        <strain evidence="14 15">DSM 8238</strain>
    </source>
</reference>
<proteinExistence type="inferred from homology"/>
<dbReference type="CDD" id="cd00739">
    <property type="entry name" value="DHPS"/>
    <property type="match status" value="1"/>
</dbReference>
<dbReference type="PANTHER" id="PTHR20941">
    <property type="entry name" value="FOLATE SYNTHESIS PROTEINS"/>
    <property type="match status" value="1"/>
</dbReference>
<evidence type="ECO:0000256" key="2">
    <source>
        <dbReference type="ARBA" id="ARBA00001946"/>
    </source>
</evidence>
<evidence type="ECO:0000256" key="3">
    <source>
        <dbReference type="ARBA" id="ARBA00004763"/>
    </source>
</evidence>
<evidence type="ECO:0000256" key="9">
    <source>
        <dbReference type="ARBA" id="ARBA00022842"/>
    </source>
</evidence>
<dbReference type="PROSITE" id="PS00793">
    <property type="entry name" value="DHPS_2"/>
    <property type="match status" value="1"/>
</dbReference>
<dbReference type="SUPFAM" id="SSF51717">
    <property type="entry name" value="Dihydropteroate synthetase-like"/>
    <property type="match status" value="1"/>
</dbReference>
<evidence type="ECO:0000256" key="8">
    <source>
        <dbReference type="ARBA" id="ARBA00022723"/>
    </source>
</evidence>
<accession>A0ABR6WT83</accession>
<dbReference type="EMBL" id="WJBC01000003">
    <property type="protein sequence ID" value="MBC3803431.1"/>
    <property type="molecule type" value="Genomic_DNA"/>
</dbReference>
<gene>
    <name evidence="14" type="primary">folP</name>
    <name evidence="14" type="ORF">GH808_03150</name>
</gene>
<keyword evidence="9 12" id="KW-0460">Magnesium</keyword>
<evidence type="ECO:0000256" key="11">
    <source>
        <dbReference type="ARBA" id="ARBA00030193"/>
    </source>
</evidence>
<sequence>MQIGNKNFDLKNEVYIMGILNVTPDSFSDGGTHNSLDTSLRHVEKMISEGADIVDLGGESTRPGYTMISEEEEIERILPAIEAIHQRFDVPISVDTYKGKVGEAALKAGADLINDIWGFKYDPYLAEVTAKYKVPCVLMHNRDNQNYTNLLADINRDLEQSIVIALKAGIAADAIILDPGIGFAKDYNQNMETMNRMESLQALGYPILLGTSRKGFIGQTLDLPVTERVEGTVATTVIGIIKGASIIRVHDIKENKRAAQMTAGIVKGKIWTSSI</sequence>
<dbReference type="InterPro" id="IPR006390">
    <property type="entry name" value="DHP_synth_dom"/>
</dbReference>
<evidence type="ECO:0000256" key="5">
    <source>
        <dbReference type="ARBA" id="ARBA00012458"/>
    </source>
</evidence>